<feature type="transmembrane region" description="Helical" evidence="6">
    <location>
        <begin position="88"/>
        <end position="108"/>
    </location>
</feature>
<dbReference type="InterPro" id="IPR011701">
    <property type="entry name" value="MFS"/>
</dbReference>
<dbReference type="SUPFAM" id="SSF103473">
    <property type="entry name" value="MFS general substrate transporter"/>
    <property type="match status" value="1"/>
</dbReference>
<dbReference type="AlphaFoldDB" id="A0A9Q1CCH4"/>
<dbReference type="PANTHER" id="PTHR43385">
    <property type="entry name" value="RIBOFLAVIN TRANSPORTER RIBJ"/>
    <property type="match status" value="1"/>
</dbReference>
<evidence type="ECO:0000256" key="2">
    <source>
        <dbReference type="ARBA" id="ARBA00022448"/>
    </source>
</evidence>
<feature type="transmembrane region" description="Helical" evidence="6">
    <location>
        <begin position="114"/>
        <end position="140"/>
    </location>
</feature>
<dbReference type="Pfam" id="PF07690">
    <property type="entry name" value="MFS_1"/>
    <property type="match status" value="1"/>
</dbReference>
<keyword evidence="8" id="KW-1185">Reference proteome</keyword>
<feature type="transmembrane region" description="Helical" evidence="6">
    <location>
        <begin position="152"/>
        <end position="172"/>
    </location>
</feature>
<evidence type="ECO:0000256" key="3">
    <source>
        <dbReference type="ARBA" id="ARBA00022692"/>
    </source>
</evidence>
<dbReference type="OrthoDB" id="410267at2759"/>
<dbReference type="EMBL" id="JAIZAY010000005">
    <property type="protein sequence ID" value="KAJ8042381.1"/>
    <property type="molecule type" value="Genomic_DNA"/>
</dbReference>
<gene>
    <name evidence="7" type="ORF">HOLleu_13419</name>
</gene>
<dbReference type="Proteomes" id="UP001152320">
    <property type="component" value="Chromosome 5"/>
</dbReference>
<keyword evidence="5 6" id="KW-0472">Membrane</keyword>
<dbReference type="InterPro" id="IPR052983">
    <property type="entry name" value="MFS_Riboflavin_Transporter"/>
</dbReference>
<comment type="caution">
    <text evidence="7">The sequence shown here is derived from an EMBL/GenBank/DDBJ whole genome shotgun (WGS) entry which is preliminary data.</text>
</comment>
<organism evidence="7 8">
    <name type="scientific">Holothuria leucospilota</name>
    <name type="common">Black long sea cucumber</name>
    <name type="synonym">Mertensiothuria leucospilota</name>
    <dbReference type="NCBI Taxonomy" id="206669"/>
    <lineage>
        <taxon>Eukaryota</taxon>
        <taxon>Metazoa</taxon>
        <taxon>Echinodermata</taxon>
        <taxon>Eleutherozoa</taxon>
        <taxon>Echinozoa</taxon>
        <taxon>Holothuroidea</taxon>
        <taxon>Aspidochirotacea</taxon>
        <taxon>Aspidochirotida</taxon>
        <taxon>Holothuriidae</taxon>
        <taxon>Holothuria</taxon>
    </lineage>
</organism>
<keyword evidence="3 6" id="KW-0812">Transmembrane</keyword>
<evidence type="ECO:0000256" key="6">
    <source>
        <dbReference type="SAM" id="Phobius"/>
    </source>
</evidence>
<evidence type="ECO:0000313" key="8">
    <source>
        <dbReference type="Proteomes" id="UP001152320"/>
    </source>
</evidence>
<evidence type="ECO:0000313" key="7">
    <source>
        <dbReference type="EMBL" id="KAJ8042381.1"/>
    </source>
</evidence>
<comment type="subcellular location">
    <subcellularLocation>
        <location evidence="1">Membrane</location>
        <topology evidence="1">Multi-pass membrane protein</topology>
    </subcellularLocation>
</comment>
<accession>A0A9Q1CCH4</accession>
<keyword evidence="4 6" id="KW-1133">Transmembrane helix</keyword>
<dbReference type="GO" id="GO:0022857">
    <property type="term" value="F:transmembrane transporter activity"/>
    <property type="evidence" value="ECO:0007669"/>
    <property type="project" value="InterPro"/>
</dbReference>
<feature type="transmembrane region" description="Helical" evidence="6">
    <location>
        <begin position="63"/>
        <end position="81"/>
    </location>
</feature>
<evidence type="ECO:0000256" key="5">
    <source>
        <dbReference type="ARBA" id="ARBA00023136"/>
    </source>
</evidence>
<dbReference type="GO" id="GO:0016020">
    <property type="term" value="C:membrane"/>
    <property type="evidence" value="ECO:0007669"/>
    <property type="project" value="UniProtKB-SubCell"/>
</dbReference>
<dbReference type="PANTHER" id="PTHR43385:SF1">
    <property type="entry name" value="RIBOFLAVIN TRANSPORTER RIBJ"/>
    <property type="match status" value="1"/>
</dbReference>
<protein>
    <submittedName>
        <fullName evidence="7">Uncharacterized protein</fullName>
    </submittedName>
</protein>
<sequence length="189" mass="20329">MPNDFSEILYLLKAICSVGGGMLVSLIVGSYQCFGNMAPYSVSYIRLHGNPKDLTYMDYQTTYALALIVETPAMILAGYLDRKMGVRLVVFFGVAIYILGYLLTAFVITVHFVFVVITCGIFGGFAIGVTFTIVGGNAALWFPNNKGTASSLATIGLAVSPIIFSPIQTAIINPDNLPVTTMDSDSQEL</sequence>
<proteinExistence type="predicted"/>
<dbReference type="Gene3D" id="1.20.1250.20">
    <property type="entry name" value="MFS general substrate transporter like domains"/>
    <property type="match status" value="1"/>
</dbReference>
<name>A0A9Q1CCH4_HOLLE</name>
<keyword evidence="2" id="KW-0813">Transport</keyword>
<evidence type="ECO:0000256" key="1">
    <source>
        <dbReference type="ARBA" id="ARBA00004141"/>
    </source>
</evidence>
<reference evidence="7" key="1">
    <citation type="submission" date="2021-10" db="EMBL/GenBank/DDBJ databases">
        <title>Tropical sea cucumber genome reveals ecological adaptation and Cuvierian tubules defense mechanism.</title>
        <authorList>
            <person name="Chen T."/>
        </authorList>
    </citation>
    <scope>NUCLEOTIDE SEQUENCE</scope>
    <source>
        <strain evidence="7">Nanhai2018</strain>
        <tissue evidence="7">Muscle</tissue>
    </source>
</reference>
<dbReference type="InterPro" id="IPR036259">
    <property type="entry name" value="MFS_trans_sf"/>
</dbReference>
<feature type="transmembrane region" description="Helical" evidence="6">
    <location>
        <begin position="12"/>
        <end position="31"/>
    </location>
</feature>
<evidence type="ECO:0000256" key="4">
    <source>
        <dbReference type="ARBA" id="ARBA00022989"/>
    </source>
</evidence>